<reference evidence="11 12" key="1">
    <citation type="submission" date="2019-07" db="EMBL/GenBank/DDBJ databases">
        <title>Complete Genome Sequence of Leptotrichia goodfellowii Strain JCM 16774.</title>
        <authorList>
            <person name="Watanabe S."/>
            <person name="Cui L."/>
        </authorList>
    </citation>
    <scope>NUCLEOTIDE SEQUENCE [LARGE SCALE GENOMIC DNA]</scope>
    <source>
        <strain evidence="11 12">JCM16774</strain>
    </source>
</reference>
<dbReference type="PIRSF" id="PIRSF006351">
    <property type="entry name" value="PTS_EIIC-Cellobiose"/>
    <property type="match status" value="1"/>
</dbReference>
<evidence type="ECO:0000256" key="8">
    <source>
        <dbReference type="PIRNR" id="PIRNR006351"/>
    </source>
</evidence>
<comment type="function">
    <text evidence="8">The phosphoenolpyruvate-dependent sugar phosphotransferase system (PTS), a major carbohydrate active -transport system, catalyzes the phosphorylation of incoming sugar substrates concomitant with their translocation across the cell membrane.</text>
</comment>
<evidence type="ECO:0000256" key="5">
    <source>
        <dbReference type="ARBA" id="ARBA00022692"/>
    </source>
</evidence>
<dbReference type="OrthoDB" id="1550290at2"/>
<dbReference type="Pfam" id="PF02378">
    <property type="entry name" value="PTS_EIIC"/>
    <property type="match status" value="1"/>
</dbReference>
<proteinExistence type="predicted"/>
<dbReference type="GO" id="GO:0008982">
    <property type="term" value="F:protein-N(PI)-phosphohistidine-sugar phosphotransferase activity"/>
    <property type="evidence" value="ECO:0007669"/>
    <property type="project" value="UniProtKB-UniRule"/>
</dbReference>
<dbReference type="GO" id="GO:0009401">
    <property type="term" value="P:phosphoenolpyruvate-dependent sugar phosphotransferase system"/>
    <property type="evidence" value="ECO:0007669"/>
    <property type="project" value="InterPro"/>
</dbReference>
<feature type="transmembrane region" description="Helical" evidence="9">
    <location>
        <begin position="153"/>
        <end position="171"/>
    </location>
</feature>
<feature type="transmembrane region" description="Helical" evidence="9">
    <location>
        <begin position="410"/>
        <end position="432"/>
    </location>
</feature>
<keyword evidence="3 8" id="KW-1003">Cell membrane</keyword>
<feature type="domain" description="PTS EIIC type-3" evidence="10">
    <location>
        <begin position="8"/>
        <end position="428"/>
    </location>
</feature>
<feature type="transmembrane region" description="Helical" evidence="9">
    <location>
        <begin position="72"/>
        <end position="92"/>
    </location>
</feature>
<evidence type="ECO:0000256" key="3">
    <source>
        <dbReference type="ARBA" id="ARBA00022475"/>
    </source>
</evidence>
<dbReference type="PANTHER" id="PTHR33989:SF4">
    <property type="entry name" value="PTS SYSTEM N,N'-DIACETYLCHITOBIOSE-SPECIFIC EIIC COMPONENT"/>
    <property type="match status" value="1"/>
</dbReference>
<name>A0A510JD92_9FUSO</name>
<feature type="transmembrane region" description="Helical" evidence="9">
    <location>
        <begin position="235"/>
        <end position="257"/>
    </location>
</feature>
<gene>
    <name evidence="11" type="ORF">JCM16774_0965</name>
</gene>
<dbReference type="InterPro" id="IPR004796">
    <property type="entry name" value="PTS_IIC_cello"/>
</dbReference>
<dbReference type="EMBL" id="AP019822">
    <property type="protein sequence ID" value="BBM36033.1"/>
    <property type="molecule type" value="Genomic_DNA"/>
</dbReference>
<evidence type="ECO:0000256" key="6">
    <source>
        <dbReference type="ARBA" id="ARBA00022989"/>
    </source>
</evidence>
<evidence type="ECO:0000313" key="11">
    <source>
        <dbReference type="EMBL" id="BBM36033.1"/>
    </source>
</evidence>
<feature type="transmembrane region" description="Helical" evidence="9">
    <location>
        <begin position="302"/>
        <end position="323"/>
    </location>
</feature>
<evidence type="ECO:0000256" key="7">
    <source>
        <dbReference type="ARBA" id="ARBA00023136"/>
    </source>
</evidence>
<evidence type="ECO:0000313" key="12">
    <source>
        <dbReference type="Proteomes" id="UP000321606"/>
    </source>
</evidence>
<accession>A0A510JD92</accession>
<feature type="transmembrane region" description="Helical" evidence="9">
    <location>
        <begin position="343"/>
        <end position="365"/>
    </location>
</feature>
<dbReference type="PANTHER" id="PTHR33989">
    <property type="match status" value="1"/>
</dbReference>
<dbReference type="InterPro" id="IPR003352">
    <property type="entry name" value="PTS_EIIC"/>
</dbReference>
<dbReference type="PROSITE" id="PS51105">
    <property type="entry name" value="PTS_EIIC_TYPE_3"/>
    <property type="match status" value="1"/>
</dbReference>
<evidence type="ECO:0000259" key="10">
    <source>
        <dbReference type="PROSITE" id="PS51105"/>
    </source>
</evidence>
<dbReference type="GO" id="GO:0005886">
    <property type="term" value="C:plasma membrane"/>
    <property type="evidence" value="ECO:0007669"/>
    <property type="project" value="UniProtKB-SubCell"/>
</dbReference>
<dbReference type="AlphaFoldDB" id="A0A510JD92"/>
<comment type="subcellular location">
    <subcellularLocation>
        <location evidence="1">Cell membrane</location>
        <topology evidence="1">Multi-pass membrane protein</topology>
    </subcellularLocation>
</comment>
<keyword evidence="7 8" id="KW-0472">Membrane</keyword>
<dbReference type="NCBIfam" id="TIGR00410">
    <property type="entry name" value="lacE"/>
    <property type="match status" value="1"/>
</dbReference>
<keyword evidence="6 9" id="KW-1133">Transmembrane helix</keyword>
<dbReference type="Proteomes" id="UP000321606">
    <property type="component" value="Chromosome"/>
</dbReference>
<evidence type="ECO:0000256" key="4">
    <source>
        <dbReference type="ARBA" id="ARBA00022597"/>
    </source>
</evidence>
<dbReference type="GO" id="GO:1902815">
    <property type="term" value="P:N,N'-diacetylchitobiose import"/>
    <property type="evidence" value="ECO:0007669"/>
    <property type="project" value="TreeGrafter"/>
</dbReference>
<dbReference type="InterPro" id="IPR051088">
    <property type="entry name" value="PTS_Sugar-EIIC/EIIB"/>
</dbReference>
<protein>
    <recommendedName>
        <fullName evidence="8">Permease IIC component</fullName>
    </recommendedName>
</protein>
<sequence length="448" mass="48676">MKKFTDWMEQKFVPKAAKIASQRFLVAIKDSFIAIMPITMVGSIAVLLNVFFRDLPNSWGLEGFVKLMTPIININGIVWFASIAILSLAFVISLGYNVSRSYDVNPVAGALVAFASFIAFLPQEAKFDAEINGVTQAVSSWGFINLDYLGAKGLFPAMIIGLVSAIIYSKLMKSKLTIKLPDSVPPAVSKAFASIIPGVVAVYICAILSHLVVAATGSPLNDLIQKYIQAPLLGLSQGMFSVVLLAFLVQLFWFFGLHGHNVLAPIMDGIYQPALLANVEHMAKGGAVKDLPYIWTRGSFDAYLQMGGSGITIALIFAIYLFSKRKEYKTVAKLSTPMAIFNINEPVIFGIPIVLNPIYIIPFLLAPTVCAIIAYTATAIGLIPPVYVVVPWVLPPGIYAFFATGGSVKAALVSLFNVFVAFVIWAPFVIMANKMAEDKKNQENAEEK</sequence>
<evidence type="ECO:0000256" key="1">
    <source>
        <dbReference type="ARBA" id="ARBA00004651"/>
    </source>
</evidence>
<organism evidence="11 12">
    <name type="scientific">Pseudoleptotrichia goodfellowii</name>
    <dbReference type="NCBI Taxonomy" id="157692"/>
    <lineage>
        <taxon>Bacteria</taxon>
        <taxon>Fusobacteriati</taxon>
        <taxon>Fusobacteriota</taxon>
        <taxon>Fusobacteriia</taxon>
        <taxon>Fusobacteriales</taxon>
        <taxon>Leptotrichiaceae</taxon>
        <taxon>Pseudoleptotrichia</taxon>
    </lineage>
</organism>
<keyword evidence="4 8" id="KW-0762">Sugar transport</keyword>
<feature type="transmembrane region" description="Helical" evidence="9">
    <location>
        <begin position="372"/>
        <end position="390"/>
    </location>
</feature>
<dbReference type="KEGG" id="lgo:JCM16774_0965"/>
<dbReference type="STRING" id="714315.GCA_000516535_00956"/>
<keyword evidence="5 9" id="KW-0812">Transmembrane</keyword>
<feature type="transmembrane region" description="Helical" evidence="9">
    <location>
        <begin position="32"/>
        <end position="52"/>
    </location>
</feature>
<feature type="transmembrane region" description="Helical" evidence="9">
    <location>
        <begin position="192"/>
        <end position="215"/>
    </location>
</feature>
<dbReference type="InterPro" id="IPR004501">
    <property type="entry name" value="PTS_EIIC_3"/>
</dbReference>
<keyword evidence="2 8" id="KW-0813">Transport</keyword>
<feature type="transmembrane region" description="Helical" evidence="9">
    <location>
        <begin position="104"/>
        <end position="121"/>
    </location>
</feature>
<evidence type="ECO:0000256" key="9">
    <source>
        <dbReference type="SAM" id="Phobius"/>
    </source>
</evidence>
<evidence type="ECO:0000256" key="2">
    <source>
        <dbReference type="ARBA" id="ARBA00022448"/>
    </source>
</evidence>